<comment type="subcellular location">
    <subcellularLocation>
        <location evidence="1">Membrane</location>
    </subcellularLocation>
</comment>
<feature type="transmembrane region" description="Helical" evidence="5">
    <location>
        <begin position="97"/>
        <end position="120"/>
    </location>
</feature>
<evidence type="ECO:0000256" key="5">
    <source>
        <dbReference type="SAM" id="Phobius"/>
    </source>
</evidence>
<evidence type="ECO:0000256" key="2">
    <source>
        <dbReference type="ARBA" id="ARBA00022692"/>
    </source>
</evidence>
<dbReference type="Proteomes" id="UP000046392">
    <property type="component" value="Unplaced"/>
</dbReference>
<evidence type="ECO:0000259" key="6">
    <source>
        <dbReference type="PROSITE" id="PS50262"/>
    </source>
</evidence>
<keyword evidence="7" id="KW-1185">Reference proteome</keyword>
<evidence type="ECO:0000313" key="8">
    <source>
        <dbReference type="WBParaSite" id="SPAL_0001453200.1"/>
    </source>
</evidence>
<evidence type="ECO:0000256" key="3">
    <source>
        <dbReference type="ARBA" id="ARBA00022989"/>
    </source>
</evidence>
<proteinExistence type="predicted"/>
<name>A0A0N5C9E9_STREA</name>
<keyword evidence="2 5" id="KW-0812">Transmembrane</keyword>
<evidence type="ECO:0000256" key="4">
    <source>
        <dbReference type="ARBA" id="ARBA00023136"/>
    </source>
</evidence>
<keyword evidence="4 5" id="KW-0472">Membrane</keyword>
<feature type="transmembrane region" description="Helical" evidence="5">
    <location>
        <begin position="50"/>
        <end position="76"/>
    </location>
</feature>
<feature type="domain" description="G-protein coupled receptors family 1 profile" evidence="6">
    <location>
        <begin position="1"/>
        <end position="252"/>
    </location>
</feature>
<feature type="transmembrane region" description="Helical" evidence="5">
    <location>
        <begin position="192"/>
        <end position="215"/>
    </location>
</feature>
<protein>
    <submittedName>
        <fullName evidence="8">G_PROTEIN_RECEP_F1_2 domain-containing protein</fullName>
    </submittedName>
</protein>
<accession>A0A0N5C9E9</accession>
<dbReference type="SUPFAM" id="SSF81321">
    <property type="entry name" value="Family A G protein-coupled receptor-like"/>
    <property type="match status" value="1"/>
</dbReference>
<evidence type="ECO:0000313" key="7">
    <source>
        <dbReference type="Proteomes" id="UP000046392"/>
    </source>
</evidence>
<feature type="transmembrane region" description="Helical" evidence="5">
    <location>
        <begin position="12"/>
        <end position="38"/>
    </location>
</feature>
<dbReference type="WBParaSite" id="SPAL_0001453200.1">
    <property type="protein sequence ID" value="SPAL_0001453200.1"/>
    <property type="gene ID" value="SPAL_0001453200"/>
</dbReference>
<feature type="transmembrane region" description="Helical" evidence="5">
    <location>
        <begin position="140"/>
        <end position="164"/>
    </location>
</feature>
<organism evidence="7 8">
    <name type="scientific">Strongyloides papillosus</name>
    <name type="common">Intestinal threadworm</name>
    <dbReference type="NCBI Taxonomy" id="174720"/>
    <lineage>
        <taxon>Eukaryota</taxon>
        <taxon>Metazoa</taxon>
        <taxon>Ecdysozoa</taxon>
        <taxon>Nematoda</taxon>
        <taxon>Chromadorea</taxon>
        <taxon>Rhabditida</taxon>
        <taxon>Tylenchina</taxon>
        <taxon>Panagrolaimomorpha</taxon>
        <taxon>Strongyloidoidea</taxon>
        <taxon>Strongyloididae</taxon>
        <taxon>Strongyloides</taxon>
    </lineage>
</organism>
<dbReference type="GO" id="GO:0016020">
    <property type="term" value="C:membrane"/>
    <property type="evidence" value="ECO:0007669"/>
    <property type="project" value="UniProtKB-SubCell"/>
</dbReference>
<feature type="transmembrane region" description="Helical" evidence="5">
    <location>
        <begin position="235"/>
        <end position="257"/>
    </location>
</feature>
<keyword evidence="3 5" id="KW-1133">Transmembrane helix</keyword>
<dbReference type="AlphaFoldDB" id="A0A0N5C9E9"/>
<reference evidence="8" key="1">
    <citation type="submission" date="2017-02" db="UniProtKB">
        <authorList>
            <consortium name="WormBaseParasite"/>
        </authorList>
    </citation>
    <scope>IDENTIFICATION</scope>
</reference>
<dbReference type="InterPro" id="IPR052665">
    <property type="entry name" value="Neuropeptide-GPCR"/>
</dbReference>
<dbReference type="PANTHER" id="PTHR24224">
    <property type="entry name" value="CARDIOACCELERATORY PEPTIDE RECEPTOR-RELATED"/>
    <property type="match status" value="1"/>
</dbReference>
<dbReference type="InterPro" id="IPR017452">
    <property type="entry name" value="GPCR_Rhodpsn_7TM"/>
</dbReference>
<sequence>MHRLRRKDPDRFSNGIGICLWIMAISDVFSLISTVLYLSPHIWLPYSNNTFTSIFCKCIFFIMKTAYSQSMWVWLLMSGLRYTAAYRPLKYTTLWRIPMIVMSSTFSGVSALNIWLFISISASPETCISTHPTINKYYEVAYVFISYGIPTIFIFYMDIAVLFCRSMTSKSKDPLLDSVVVNRPDKEKKKCFYKILIIIITCLTLNTPENIFQIIDNFDFLVYEADNWLISSVRATSKLLFFTQFAFNAFYLTTFVYDKSVNTKTNSSRQLSFSVRARIDESGHLIRERSSTITTGKVLPSTLSVTVPRNASFCVLESQSKRADCL</sequence>
<dbReference type="PANTHER" id="PTHR24224:SF37">
    <property type="entry name" value="G-PROTEIN COUPLED RECEPTORS FAMILY 1 PROFILE DOMAIN-CONTAINING PROTEIN"/>
    <property type="match status" value="1"/>
</dbReference>
<evidence type="ECO:0000256" key="1">
    <source>
        <dbReference type="ARBA" id="ARBA00004370"/>
    </source>
</evidence>
<dbReference type="Gene3D" id="1.20.1070.10">
    <property type="entry name" value="Rhodopsin 7-helix transmembrane proteins"/>
    <property type="match status" value="1"/>
</dbReference>
<dbReference type="PROSITE" id="PS50262">
    <property type="entry name" value="G_PROTEIN_RECEP_F1_2"/>
    <property type="match status" value="1"/>
</dbReference>